<organism evidence="1 2">
    <name type="scientific">Vreelandella olivaria</name>
    <dbReference type="NCBI Taxonomy" id="390919"/>
    <lineage>
        <taxon>Bacteria</taxon>
        <taxon>Pseudomonadati</taxon>
        <taxon>Pseudomonadota</taxon>
        <taxon>Gammaproteobacteria</taxon>
        <taxon>Oceanospirillales</taxon>
        <taxon>Halomonadaceae</taxon>
        <taxon>Vreelandella</taxon>
    </lineage>
</organism>
<protein>
    <submittedName>
        <fullName evidence="1">Uncharacterized protein</fullName>
    </submittedName>
</protein>
<sequence length="72" mass="8082">MKLTLELKFFKHCPLKAIRVFDTESAHHYVNKEDALGFKPSGLNLLTELTRAITQVKAIVEEDIMPGNGLIS</sequence>
<gene>
    <name evidence="1" type="ORF">HORIV_11940</name>
</gene>
<reference evidence="2" key="1">
    <citation type="journal article" date="2019" name="Microbiol. Resour. Announc.">
        <title>Complete Genome Sequence of Halomonas olivaria, a Moderately Halophilic Bacterium Isolated from Olive Processing Effluents, Obtained by Nanopore Sequencing.</title>
        <authorList>
            <person name="Nagata S."/>
            <person name="Ii K.M."/>
            <person name="Tsukimi T."/>
            <person name="Miura M.C."/>
            <person name="Galipon J."/>
            <person name="Arakawa K."/>
        </authorList>
    </citation>
    <scope>NUCLEOTIDE SEQUENCE [LARGE SCALE GENOMIC DNA]</scope>
    <source>
        <strain evidence="2">TYRC17</strain>
    </source>
</reference>
<name>A0ABM7GEE5_9GAMM</name>
<accession>A0ABM7GEE5</accession>
<evidence type="ECO:0000313" key="2">
    <source>
        <dbReference type="Proteomes" id="UP000289555"/>
    </source>
</evidence>
<proteinExistence type="predicted"/>
<dbReference type="EMBL" id="AP019416">
    <property type="protein sequence ID" value="BBI48773.1"/>
    <property type="molecule type" value="Genomic_DNA"/>
</dbReference>
<dbReference type="Proteomes" id="UP000289555">
    <property type="component" value="Chromosome"/>
</dbReference>
<evidence type="ECO:0000313" key="1">
    <source>
        <dbReference type="EMBL" id="BBI48773.1"/>
    </source>
</evidence>
<keyword evidence="2" id="KW-1185">Reference proteome</keyword>